<dbReference type="KEGG" id="slj:EGC82_00120"/>
<evidence type="ECO:0000256" key="1">
    <source>
        <dbReference type="ARBA" id="ARBA00001946"/>
    </source>
</evidence>
<dbReference type="InterPro" id="IPR050469">
    <property type="entry name" value="Diguanylate_Cyclase"/>
</dbReference>
<dbReference type="InterPro" id="IPR000160">
    <property type="entry name" value="GGDEF_dom"/>
</dbReference>
<dbReference type="SUPFAM" id="SSF55073">
    <property type="entry name" value="Nucleotide cyclase"/>
    <property type="match status" value="1"/>
</dbReference>
<dbReference type="FunFam" id="3.30.70.270:FF:000001">
    <property type="entry name" value="Diguanylate cyclase domain protein"/>
    <property type="match status" value="1"/>
</dbReference>
<dbReference type="PANTHER" id="PTHR45138">
    <property type="entry name" value="REGULATORY COMPONENTS OF SENSORY TRANSDUCTION SYSTEM"/>
    <property type="match status" value="1"/>
</dbReference>
<name>A0A3G8LP05_9GAMM</name>
<feature type="transmembrane region" description="Helical" evidence="4">
    <location>
        <begin position="67"/>
        <end position="88"/>
    </location>
</feature>
<comment type="catalytic activity">
    <reaction evidence="3">
        <text>2 GTP = 3',3'-c-di-GMP + 2 diphosphate</text>
        <dbReference type="Rhea" id="RHEA:24898"/>
        <dbReference type="ChEBI" id="CHEBI:33019"/>
        <dbReference type="ChEBI" id="CHEBI:37565"/>
        <dbReference type="ChEBI" id="CHEBI:58805"/>
        <dbReference type="EC" id="2.7.7.65"/>
    </reaction>
</comment>
<organism evidence="6 7">
    <name type="scientific">Shewanella livingstonensis</name>
    <dbReference type="NCBI Taxonomy" id="150120"/>
    <lineage>
        <taxon>Bacteria</taxon>
        <taxon>Pseudomonadati</taxon>
        <taxon>Pseudomonadota</taxon>
        <taxon>Gammaproteobacteria</taxon>
        <taxon>Alteromonadales</taxon>
        <taxon>Shewanellaceae</taxon>
        <taxon>Shewanella</taxon>
    </lineage>
</organism>
<dbReference type="InterPro" id="IPR043128">
    <property type="entry name" value="Rev_trsase/Diguanyl_cyclase"/>
</dbReference>
<dbReference type="OrthoDB" id="9812260at2"/>
<evidence type="ECO:0000256" key="3">
    <source>
        <dbReference type="ARBA" id="ARBA00034247"/>
    </source>
</evidence>
<dbReference type="AlphaFoldDB" id="A0A3G8LP05"/>
<reference evidence="7" key="1">
    <citation type="submission" date="2018-11" db="EMBL/GenBank/DDBJ databases">
        <title>Shewanella sp. M2.</title>
        <authorList>
            <person name="Hwang Y.J."/>
            <person name="Hwang C.Y."/>
        </authorList>
    </citation>
    <scope>NUCLEOTIDE SEQUENCE [LARGE SCALE GENOMIC DNA]</scope>
    <source>
        <strain evidence="7">LMG 19866</strain>
    </source>
</reference>
<feature type="transmembrane region" description="Helical" evidence="4">
    <location>
        <begin position="41"/>
        <end position="60"/>
    </location>
</feature>
<feature type="transmembrane region" description="Helical" evidence="4">
    <location>
        <begin position="134"/>
        <end position="151"/>
    </location>
</feature>
<evidence type="ECO:0000256" key="4">
    <source>
        <dbReference type="SAM" id="Phobius"/>
    </source>
</evidence>
<proteinExistence type="predicted"/>
<comment type="cofactor">
    <cofactor evidence="1">
        <name>Mg(2+)</name>
        <dbReference type="ChEBI" id="CHEBI:18420"/>
    </cofactor>
</comment>
<keyword evidence="7" id="KW-1185">Reference proteome</keyword>
<dbReference type="EMBL" id="CP034015">
    <property type="protein sequence ID" value="AZG71309.1"/>
    <property type="molecule type" value="Genomic_DNA"/>
</dbReference>
<dbReference type="CDD" id="cd01949">
    <property type="entry name" value="GGDEF"/>
    <property type="match status" value="1"/>
</dbReference>
<accession>A0A3G8LP05</accession>
<dbReference type="InterPro" id="IPR029787">
    <property type="entry name" value="Nucleotide_cyclase"/>
</dbReference>
<evidence type="ECO:0000256" key="2">
    <source>
        <dbReference type="ARBA" id="ARBA00012528"/>
    </source>
</evidence>
<feature type="transmembrane region" description="Helical" evidence="4">
    <location>
        <begin position="12"/>
        <end position="35"/>
    </location>
</feature>
<sequence length="324" mass="35973">MINQLQEKYQLSLLLLLSVVAVLGISPFVVIRYLAGNFTAAIIDITLILGIITLVGYAYYAKKIRRVSAVIAIFINAGVVTIVIANGIDSFLWIYPVFASTFVLVKPIEALGINAVAGVTIVKFSNIFTTISEDSFIVTNLMLSLCVFVYASHSAKQFRLLEDLNTTDPLTGAFNRRAMSSDMQAALINAEHDGIKQWLAILDLDYFKRVNDKFGHAVGDQILKDFVAITTSHIGKYDRLYRFGGEEFVLLIPESSNQQQMFFDSLRTAIKKELKNPDGEAITVSFGVADWVPNTTADTWLQRADEALYLAKDRGRDCVVFSDS</sequence>
<dbReference type="Gene3D" id="3.30.70.270">
    <property type="match status" value="1"/>
</dbReference>
<dbReference type="GO" id="GO:0043709">
    <property type="term" value="P:cell adhesion involved in single-species biofilm formation"/>
    <property type="evidence" value="ECO:0007669"/>
    <property type="project" value="TreeGrafter"/>
</dbReference>
<keyword evidence="4" id="KW-0472">Membrane</keyword>
<gene>
    <name evidence="6" type="ORF">EGC82_00120</name>
</gene>
<dbReference type="NCBIfam" id="TIGR00254">
    <property type="entry name" value="GGDEF"/>
    <property type="match status" value="1"/>
</dbReference>
<evidence type="ECO:0000313" key="6">
    <source>
        <dbReference type="EMBL" id="AZG71309.1"/>
    </source>
</evidence>
<keyword evidence="4" id="KW-1133">Transmembrane helix</keyword>
<dbReference type="EC" id="2.7.7.65" evidence="2"/>
<feature type="domain" description="GGDEF" evidence="5">
    <location>
        <begin position="195"/>
        <end position="324"/>
    </location>
</feature>
<evidence type="ECO:0000313" key="7">
    <source>
        <dbReference type="Proteomes" id="UP000278035"/>
    </source>
</evidence>
<evidence type="ECO:0000259" key="5">
    <source>
        <dbReference type="PROSITE" id="PS50887"/>
    </source>
</evidence>
<dbReference type="SMART" id="SM00267">
    <property type="entry name" value="GGDEF"/>
    <property type="match status" value="1"/>
</dbReference>
<dbReference type="PROSITE" id="PS50887">
    <property type="entry name" value="GGDEF"/>
    <property type="match status" value="1"/>
</dbReference>
<protein>
    <recommendedName>
        <fullName evidence="2">diguanylate cyclase</fullName>
        <ecNumber evidence="2">2.7.7.65</ecNumber>
    </recommendedName>
</protein>
<feature type="transmembrane region" description="Helical" evidence="4">
    <location>
        <begin position="94"/>
        <end position="122"/>
    </location>
</feature>
<dbReference type="GO" id="GO:0005886">
    <property type="term" value="C:plasma membrane"/>
    <property type="evidence" value="ECO:0007669"/>
    <property type="project" value="TreeGrafter"/>
</dbReference>
<dbReference type="GO" id="GO:1902201">
    <property type="term" value="P:negative regulation of bacterial-type flagellum-dependent cell motility"/>
    <property type="evidence" value="ECO:0007669"/>
    <property type="project" value="TreeGrafter"/>
</dbReference>
<dbReference type="RefSeq" id="WP_124728962.1">
    <property type="nucleotide sequence ID" value="NZ_CBCSKC010000002.1"/>
</dbReference>
<dbReference type="GO" id="GO:0052621">
    <property type="term" value="F:diguanylate cyclase activity"/>
    <property type="evidence" value="ECO:0007669"/>
    <property type="project" value="UniProtKB-EC"/>
</dbReference>
<dbReference type="Proteomes" id="UP000278035">
    <property type="component" value="Chromosome"/>
</dbReference>
<keyword evidence="4" id="KW-0812">Transmembrane</keyword>
<dbReference type="PANTHER" id="PTHR45138:SF9">
    <property type="entry name" value="DIGUANYLATE CYCLASE DGCM-RELATED"/>
    <property type="match status" value="1"/>
</dbReference>
<dbReference type="Pfam" id="PF00990">
    <property type="entry name" value="GGDEF"/>
    <property type="match status" value="1"/>
</dbReference>